<dbReference type="Proteomes" id="UP000242205">
    <property type="component" value="Chromosome"/>
</dbReference>
<dbReference type="OrthoDB" id="5405464at2"/>
<name>A0A2I6SAK4_9RHOO</name>
<accession>A0A2I6SAK4</accession>
<evidence type="ECO:0008006" key="4">
    <source>
        <dbReference type="Google" id="ProtNLM"/>
    </source>
</evidence>
<reference evidence="2 3" key="1">
    <citation type="submission" date="2018-01" db="EMBL/GenBank/DDBJ databases">
        <authorList>
            <person name="Fu G.-Y."/>
        </authorList>
    </citation>
    <scope>NUCLEOTIDE SEQUENCE [LARGE SCALE GENOMIC DNA]</scope>
    <source>
        <strain evidence="2 3">SY39</strain>
    </source>
</reference>
<evidence type="ECO:0000313" key="2">
    <source>
        <dbReference type="EMBL" id="AUN96282.1"/>
    </source>
</evidence>
<keyword evidence="1" id="KW-0472">Membrane</keyword>
<sequence>MNLDNLRLITHVVYGLHAFALLTAIFGAATILASFIGTLPSIAAVILNYYKRASARGTWLESHFRWQIRTFWFALLWFVVGWALIFTVIGFFIGLGVLIVAGLWVLYRVARGWWTLGQGETMPMPPPVV</sequence>
<feature type="transmembrane region" description="Helical" evidence="1">
    <location>
        <begin position="71"/>
        <end position="104"/>
    </location>
</feature>
<gene>
    <name evidence="2" type="ORF">C0099_00625</name>
</gene>
<proteinExistence type="predicted"/>
<keyword evidence="1" id="KW-0812">Transmembrane</keyword>
<keyword evidence="3" id="KW-1185">Reference proteome</keyword>
<feature type="transmembrane region" description="Helical" evidence="1">
    <location>
        <begin position="20"/>
        <end position="50"/>
    </location>
</feature>
<organism evidence="2 3">
    <name type="scientific">Pseudazoarcus pumilus</name>
    <dbReference type="NCBI Taxonomy" id="2067960"/>
    <lineage>
        <taxon>Bacteria</taxon>
        <taxon>Pseudomonadati</taxon>
        <taxon>Pseudomonadota</taxon>
        <taxon>Betaproteobacteria</taxon>
        <taxon>Rhodocyclales</taxon>
        <taxon>Zoogloeaceae</taxon>
        <taxon>Pseudazoarcus</taxon>
    </lineage>
</organism>
<keyword evidence="1" id="KW-1133">Transmembrane helix</keyword>
<evidence type="ECO:0000256" key="1">
    <source>
        <dbReference type="SAM" id="Phobius"/>
    </source>
</evidence>
<dbReference type="AlphaFoldDB" id="A0A2I6SAK4"/>
<evidence type="ECO:0000313" key="3">
    <source>
        <dbReference type="Proteomes" id="UP000242205"/>
    </source>
</evidence>
<dbReference type="EMBL" id="CP025682">
    <property type="protein sequence ID" value="AUN96282.1"/>
    <property type="molecule type" value="Genomic_DNA"/>
</dbReference>
<dbReference type="KEGG" id="atw:C0099_00625"/>
<protein>
    <recommendedName>
        <fullName evidence="4">DUF4870 domain-containing protein</fullName>
    </recommendedName>
</protein>